<dbReference type="EMBL" id="HBGY01002200">
    <property type="protein sequence ID" value="CAD9558200.1"/>
    <property type="molecule type" value="Transcribed_RNA"/>
</dbReference>
<name>A0A7S2JUP9_9STRA</name>
<accession>A0A7S2JUP9</accession>
<organism evidence="1">
    <name type="scientific">Leptocylindrus danicus</name>
    <dbReference type="NCBI Taxonomy" id="163516"/>
    <lineage>
        <taxon>Eukaryota</taxon>
        <taxon>Sar</taxon>
        <taxon>Stramenopiles</taxon>
        <taxon>Ochrophyta</taxon>
        <taxon>Bacillariophyta</taxon>
        <taxon>Coscinodiscophyceae</taxon>
        <taxon>Chaetocerotophycidae</taxon>
        <taxon>Leptocylindrales</taxon>
        <taxon>Leptocylindraceae</taxon>
        <taxon>Leptocylindrus</taxon>
    </lineage>
</organism>
<sequence>MIPSNIISLLVKNDFIGSKDLGVLACANSALRQFVCSDDSDDDIWLHLLRKTWPSTRMIDGCILIKNGNGSDSDSGLRYREWLERLTTADVPGNSKLQLCDGKEIARMRKEFRSQLRLSSMGEHQNNVDNDGEFSPLSEPIIASSDLLILVDASFRGNVFASMAIRGDEDNSALFRDFKVNIPRNQFLSLSSHFPIEMTLGRHGDFTVDEDLFSHTVHMVRLTDFKIIRVSCETRTYFHSQYDFLYSEDRMRLDTETVDCDFSLEAKVNLFGSGVGTFPTLLNSRLGDYNLKQPRGLSFKLCSLLMTIPRSPYHFGYDHTVSKYREHARLYAHQPATAGIALDFQYFKGDMWFNASSNKELLKFYNQCSDSEPNKNGKFFATVRASQPELALQVSCCNRFRNEKYMAGATLLHLVEDLFECG</sequence>
<protein>
    <submittedName>
        <fullName evidence="1">Uncharacterized protein</fullName>
    </submittedName>
</protein>
<dbReference type="AlphaFoldDB" id="A0A7S2JUP9"/>
<evidence type="ECO:0000313" key="1">
    <source>
        <dbReference type="EMBL" id="CAD9558200.1"/>
    </source>
</evidence>
<gene>
    <name evidence="1" type="ORF">LDAN0321_LOCUS1488</name>
</gene>
<reference evidence="1" key="1">
    <citation type="submission" date="2021-01" db="EMBL/GenBank/DDBJ databases">
        <authorList>
            <person name="Corre E."/>
            <person name="Pelletier E."/>
            <person name="Niang G."/>
            <person name="Scheremetjew M."/>
            <person name="Finn R."/>
            <person name="Kale V."/>
            <person name="Holt S."/>
            <person name="Cochrane G."/>
            <person name="Meng A."/>
            <person name="Brown T."/>
            <person name="Cohen L."/>
        </authorList>
    </citation>
    <scope>NUCLEOTIDE SEQUENCE</scope>
    <source>
        <strain evidence="1">B650</strain>
    </source>
</reference>
<proteinExistence type="predicted"/>